<dbReference type="Proteomes" id="UP001198151">
    <property type="component" value="Unassembled WGS sequence"/>
</dbReference>
<comment type="caution">
    <text evidence="3">The sequence shown here is derived from an EMBL/GenBank/DDBJ whole genome shotgun (WGS) entry which is preliminary data.</text>
</comment>
<dbReference type="InterPro" id="IPR003032">
    <property type="entry name" value="Ryanodine_rcpt"/>
</dbReference>
<feature type="transmembrane region" description="Helical" evidence="1">
    <location>
        <begin position="12"/>
        <end position="29"/>
    </location>
</feature>
<evidence type="ECO:0000259" key="2">
    <source>
        <dbReference type="Pfam" id="PF02026"/>
    </source>
</evidence>
<dbReference type="EMBL" id="JAJEQX010000015">
    <property type="protein sequence ID" value="MCC2254689.1"/>
    <property type="molecule type" value="Genomic_DNA"/>
</dbReference>
<evidence type="ECO:0000313" key="4">
    <source>
        <dbReference type="Proteomes" id="UP001198151"/>
    </source>
</evidence>
<name>A0ABS8FYL4_9FIRM</name>
<dbReference type="Gene3D" id="6.20.350.10">
    <property type="match status" value="1"/>
</dbReference>
<feature type="domain" description="Ryanodine receptor Ryr" evidence="2">
    <location>
        <begin position="413"/>
        <end position="474"/>
    </location>
</feature>
<reference evidence="3 4" key="1">
    <citation type="submission" date="2021-10" db="EMBL/GenBank/DDBJ databases">
        <title>Anaerobic single-cell dispensing facilitates the cultivation of human gut bacteria.</title>
        <authorList>
            <person name="Afrizal A."/>
        </authorList>
    </citation>
    <scope>NUCLEOTIDE SEQUENCE [LARGE SCALE GENOMIC DNA]</scope>
    <source>
        <strain evidence="3 4">CLA-AA-H200</strain>
    </source>
</reference>
<gene>
    <name evidence="3" type="ORF">LKD70_09695</name>
</gene>
<accession>A0ABS8FYL4</accession>
<feature type="transmembrane region" description="Helical" evidence="1">
    <location>
        <begin position="60"/>
        <end position="80"/>
    </location>
</feature>
<keyword evidence="1" id="KW-1133">Transmembrane helix</keyword>
<evidence type="ECO:0000313" key="3">
    <source>
        <dbReference type="EMBL" id="MCC2254689.1"/>
    </source>
</evidence>
<organism evidence="3 4">
    <name type="scientific">Ruminococcus turbiniformis</name>
    <dbReference type="NCBI Taxonomy" id="2881258"/>
    <lineage>
        <taxon>Bacteria</taxon>
        <taxon>Bacillati</taxon>
        <taxon>Bacillota</taxon>
        <taxon>Clostridia</taxon>
        <taxon>Eubacteriales</taxon>
        <taxon>Oscillospiraceae</taxon>
        <taxon>Ruminococcus</taxon>
    </lineage>
</organism>
<evidence type="ECO:0000256" key="1">
    <source>
        <dbReference type="SAM" id="Phobius"/>
    </source>
</evidence>
<keyword evidence="4" id="KW-1185">Reference proteome</keyword>
<dbReference type="Pfam" id="PF02026">
    <property type="entry name" value="RyR"/>
    <property type="match status" value="1"/>
</dbReference>
<dbReference type="RefSeq" id="WP_227707832.1">
    <property type="nucleotide sequence ID" value="NZ_JAJEQX010000015.1"/>
</dbReference>
<sequence>MKKESVKKLVKAVVFLLPLGLTIYGYLISGEETFLNAAFKGVAMYVMGYGDTPPNLYVEIARWLAPLATASGVILAFMTLREKMRNELRYLRGGSIAVYGDGPDADDMLAQLKRKGIRGPEGRLVHADRYILMFEDEKKNYDFYRKYPDELAEKQVYIKSSSLRPQDIDYENLHFFQYEEAEARVYWKKYSLLEEAERKDNRLKVVLIGGGKLGQSLLTEGLQKNIFHPDQEIEYHMFYAGEKFAACHPGLKKMGDPVLFHGEEWYQAPECLRQADRILVTDRENEVEFLNDLLALVPQAQIDIFSREGALLKQLFRSGNIRVLDAEEEGRKLENVLNEELFSQAKQLNLNYAVLYGSASPDEESREREWRKLNAFTKYSNVSSMDYHEIRMQMLQKFTGSDSTKEETYLPYLELFAELEHIRWCRYHFLNDWSYGVPADGKAKDPVLRIHHSLIPYSALSEEEKEKDRETVRCMFQWQEKGLSLS</sequence>
<keyword evidence="1" id="KW-0812">Transmembrane</keyword>
<protein>
    <recommendedName>
        <fullName evidence="2">Ryanodine receptor Ryr domain-containing protein</fullName>
    </recommendedName>
</protein>
<keyword evidence="1" id="KW-0472">Membrane</keyword>
<proteinExistence type="predicted"/>